<evidence type="ECO:0000256" key="1">
    <source>
        <dbReference type="ARBA" id="ARBA00022679"/>
    </source>
</evidence>
<dbReference type="InterPro" id="IPR014030">
    <property type="entry name" value="Ketoacyl_synth_N"/>
</dbReference>
<dbReference type="Pfam" id="PF00109">
    <property type="entry name" value="ketoacyl-synt"/>
    <property type="match status" value="1"/>
</dbReference>
<evidence type="ECO:0000259" key="2">
    <source>
        <dbReference type="PROSITE" id="PS50075"/>
    </source>
</evidence>
<protein>
    <recommendedName>
        <fullName evidence="2">Carrier domain-containing protein</fullName>
    </recommendedName>
</protein>
<name>A0ABP4X3T0_9ACTN</name>
<sequence>MESSTIAQPRLEELRAIVAEVLEPEPEEVGDTGDFVEEYDADSLRAIEIVARLDMKYQVEIPQFELADLRNLKAVYDAVARYAGWQERPVRRVAVTGLGPVSSIGIGIGVEAFATALRAGRSGISQVTSFDVSGLPHRNGGEVPGFEPHASVRRIDPAEWGRSSLFAAAAARLAADDGGFDEAGSVQEHVRQVVVR</sequence>
<dbReference type="PANTHER" id="PTHR11712">
    <property type="entry name" value="POLYKETIDE SYNTHASE-RELATED"/>
    <property type="match status" value="1"/>
</dbReference>
<accession>A0ABP4X3T0</accession>
<dbReference type="PROSITE" id="PS50075">
    <property type="entry name" value="CARRIER"/>
    <property type="match status" value="1"/>
</dbReference>
<feature type="domain" description="Carrier" evidence="2">
    <location>
        <begin position="5"/>
        <end position="83"/>
    </location>
</feature>
<keyword evidence="1" id="KW-0808">Transferase</keyword>
<evidence type="ECO:0000313" key="4">
    <source>
        <dbReference type="Proteomes" id="UP001500655"/>
    </source>
</evidence>
<reference evidence="4" key="1">
    <citation type="journal article" date="2019" name="Int. J. Syst. Evol. Microbiol.">
        <title>The Global Catalogue of Microorganisms (GCM) 10K type strain sequencing project: providing services to taxonomists for standard genome sequencing and annotation.</title>
        <authorList>
            <consortium name="The Broad Institute Genomics Platform"/>
            <consortium name="The Broad Institute Genome Sequencing Center for Infectious Disease"/>
            <person name="Wu L."/>
            <person name="Ma J."/>
        </authorList>
    </citation>
    <scope>NUCLEOTIDE SEQUENCE [LARGE SCALE GENOMIC DNA]</scope>
    <source>
        <strain evidence="4">JCM 13249</strain>
    </source>
</reference>
<dbReference type="InterPro" id="IPR036736">
    <property type="entry name" value="ACP-like_sf"/>
</dbReference>
<dbReference type="Gene3D" id="3.40.47.10">
    <property type="match status" value="1"/>
</dbReference>
<comment type="caution">
    <text evidence="3">The sequence shown here is derived from an EMBL/GenBank/DDBJ whole genome shotgun (WGS) entry which is preliminary data.</text>
</comment>
<dbReference type="InterPro" id="IPR000794">
    <property type="entry name" value="Beta-ketoacyl_synthase"/>
</dbReference>
<dbReference type="Proteomes" id="UP001500655">
    <property type="component" value="Unassembled WGS sequence"/>
</dbReference>
<dbReference type="Pfam" id="PF00550">
    <property type="entry name" value="PP-binding"/>
    <property type="match status" value="1"/>
</dbReference>
<gene>
    <name evidence="3" type="ORF">GCM10009681_42910</name>
</gene>
<dbReference type="InterPro" id="IPR016039">
    <property type="entry name" value="Thiolase-like"/>
</dbReference>
<dbReference type="SUPFAM" id="SSF53901">
    <property type="entry name" value="Thiolase-like"/>
    <property type="match status" value="1"/>
</dbReference>
<dbReference type="EMBL" id="BAAALS010000023">
    <property type="protein sequence ID" value="GAA1767234.1"/>
    <property type="molecule type" value="Genomic_DNA"/>
</dbReference>
<keyword evidence="4" id="KW-1185">Reference proteome</keyword>
<dbReference type="SUPFAM" id="SSF47336">
    <property type="entry name" value="ACP-like"/>
    <property type="match status" value="1"/>
</dbReference>
<dbReference type="InterPro" id="IPR009081">
    <property type="entry name" value="PP-bd_ACP"/>
</dbReference>
<organism evidence="3 4">
    <name type="scientific">Luedemannella helvata</name>
    <dbReference type="NCBI Taxonomy" id="349315"/>
    <lineage>
        <taxon>Bacteria</taxon>
        <taxon>Bacillati</taxon>
        <taxon>Actinomycetota</taxon>
        <taxon>Actinomycetes</taxon>
        <taxon>Micromonosporales</taxon>
        <taxon>Micromonosporaceae</taxon>
        <taxon>Luedemannella</taxon>
    </lineage>
</organism>
<dbReference type="PANTHER" id="PTHR11712:SF336">
    <property type="entry name" value="3-OXOACYL-[ACYL-CARRIER-PROTEIN] SYNTHASE, MITOCHONDRIAL"/>
    <property type="match status" value="1"/>
</dbReference>
<dbReference type="Gene3D" id="1.10.1200.10">
    <property type="entry name" value="ACP-like"/>
    <property type="match status" value="1"/>
</dbReference>
<evidence type="ECO:0000313" key="3">
    <source>
        <dbReference type="EMBL" id="GAA1767234.1"/>
    </source>
</evidence>
<proteinExistence type="predicted"/>